<evidence type="ECO:0000313" key="3">
    <source>
        <dbReference type="EMBL" id="ORZ40706.1"/>
    </source>
</evidence>
<feature type="region of interest" description="Disordered" evidence="2">
    <location>
        <begin position="749"/>
        <end position="774"/>
    </location>
</feature>
<comment type="caution">
    <text evidence="3">The sequence shown here is derived from an EMBL/GenBank/DDBJ whole genome shotgun (WGS) entry which is preliminary data.</text>
</comment>
<feature type="compositionally biased region" description="Pro residues" evidence="2">
    <location>
        <begin position="1"/>
        <end position="15"/>
    </location>
</feature>
<feature type="compositionally biased region" description="Polar residues" evidence="2">
    <location>
        <begin position="871"/>
        <end position="882"/>
    </location>
</feature>
<evidence type="ECO:0000256" key="2">
    <source>
        <dbReference type="SAM" id="MobiDB-lite"/>
    </source>
</evidence>
<feature type="coiled-coil region" evidence="1">
    <location>
        <begin position="775"/>
        <end position="802"/>
    </location>
</feature>
<feature type="compositionally biased region" description="Low complexity" evidence="2">
    <location>
        <begin position="750"/>
        <end position="773"/>
    </location>
</feature>
<feature type="region of interest" description="Disordered" evidence="2">
    <location>
        <begin position="1"/>
        <end position="40"/>
    </location>
</feature>
<feature type="compositionally biased region" description="Low complexity" evidence="2">
    <location>
        <begin position="1261"/>
        <end position="1270"/>
    </location>
</feature>
<accession>A0A1Y2I1F4</accession>
<feature type="coiled-coil region" evidence="1">
    <location>
        <begin position="646"/>
        <end position="749"/>
    </location>
</feature>
<dbReference type="PANTHER" id="PTHR23159:SF66">
    <property type="entry name" value="OS04G0158400 PROTEIN"/>
    <property type="match status" value="1"/>
</dbReference>
<feature type="region of interest" description="Disordered" evidence="2">
    <location>
        <begin position="161"/>
        <end position="271"/>
    </location>
</feature>
<feature type="compositionally biased region" description="Polar residues" evidence="2">
    <location>
        <begin position="192"/>
        <end position="232"/>
    </location>
</feature>
<feature type="compositionally biased region" description="Polar residues" evidence="2">
    <location>
        <begin position="946"/>
        <end position="956"/>
    </location>
</feature>
<feature type="region of interest" description="Disordered" evidence="2">
    <location>
        <begin position="305"/>
        <end position="328"/>
    </location>
</feature>
<keyword evidence="4" id="KW-1185">Reference proteome</keyword>
<feature type="coiled-coil region" evidence="1">
    <location>
        <begin position="1022"/>
        <end position="1094"/>
    </location>
</feature>
<dbReference type="OrthoDB" id="5579245at2759"/>
<keyword evidence="1" id="KW-0175">Coiled coil</keyword>
<feature type="compositionally biased region" description="Polar residues" evidence="2">
    <location>
        <begin position="921"/>
        <end position="939"/>
    </location>
</feature>
<feature type="region of interest" description="Disordered" evidence="2">
    <location>
        <begin position="1168"/>
        <end position="1190"/>
    </location>
</feature>
<feature type="compositionally biased region" description="Polar residues" evidence="2">
    <location>
        <begin position="171"/>
        <end position="183"/>
    </location>
</feature>
<organism evidence="3 4">
    <name type="scientific">Catenaria anguillulae PL171</name>
    <dbReference type="NCBI Taxonomy" id="765915"/>
    <lineage>
        <taxon>Eukaryota</taxon>
        <taxon>Fungi</taxon>
        <taxon>Fungi incertae sedis</taxon>
        <taxon>Blastocladiomycota</taxon>
        <taxon>Blastocladiomycetes</taxon>
        <taxon>Blastocladiales</taxon>
        <taxon>Catenariaceae</taxon>
        <taxon>Catenaria</taxon>
    </lineage>
</organism>
<feature type="region of interest" description="Disordered" evidence="2">
    <location>
        <begin position="865"/>
        <end position="956"/>
    </location>
</feature>
<feature type="coiled-coil region" evidence="1">
    <location>
        <begin position="500"/>
        <end position="601"/>
    </location>
</feature>
<evidence type="ECO:0000313" key="4">
    <source>
        <dbReference type="Proteomes" id="UP000193411"/>
    </source>
</evidence>
<feature type="compositionally biased region" description="Polar residues" evidence="2">
    <location>
        <begin position="317"/>
        <end position="328"/>
    </location>
</feature>
<sequence>MSSPNPYPYPSPPSKSHPEEHPPRQSHASLQSSQSTVDPVQTIATDIQTLESLIRDYERKLAYESSVRDSARALLARAASNSDKRTAQRQLDFAQQNIKVIATQLDTFMQRQQQARDALQRQYLDQAASVAAGNPPMAGDSVAPPPRGLASFNNPVMTSASVPVASPPLTPYTQRSLGRSATPGSPPPRTMASLQRQQPGSPPQRTMASLGRSNTASRSQPNISSGQGQPLMSPTYPPERGARKGSAPNVLMSNSPRMAGSPSASLERGMGARGREVEALKAQVAELTARNQALESQKSFALPEPDLGTAFRLDPPTNDTATSRSGTTPLDPYLPMLSNLSFMGLVSQVSGLFAPTAPAVDPRTLDASVTDHVWKLEGAIMDLEYAVAECVKTAVHLAKMQGMRSGDQAREEAKGVERTIETLVSLLFVTSGEKESLRIPHGTPKRPRDTTIIDLLREVNAGKPVRRSAFRTSAHPTVQLMPTDEAVQKALEYDALQKREQQRAQELASVQQSHERLERELIETSKQVAGLKDAKLQLEMRVSDMQRRAEGQRDRVQELEAEVGKLRPRVVELENSERELTTQLKSQAALLEEQRREMTNALAASIPRPPAKNTSALNQLLQERDTELSSTRAQLAQAQSNVTQIAKFAEQQKGEYELMLQQVHKEMEVVAQQNEDLSNQIVELRQANSVIAGVAQYQERIGNLETAVGQLQAVVAEKDALLERARDTVEDYRERITVLATQVEAAKKNGQGPLSGLPALGSALSSQQSQPPQVDEGLNAKLAAAEEKVETLSRQAEAARALASKWEVRVRELEGSTAPVTSTANVASTDVQAQVADLESQLAEAKSSIKKKTALINKLKEELERAVDATSPPSTLQRSTSAGRVRQSMMPSRKSVAASSAPEPDLVEMNNTTPPRRRQGSEPNITTPSPNSRMRQSSVPAAGRQSIVSNRQSVSNGKDDAVANLADALRKKTLLVTKLQTEVDDLRAKLSSGSGGSSSRAMGPATAAAIANLTSTNPGDLAKDLEQTREQLEAAREEITSLNQQVATDAATLAEFGAAVKKKSTLVEKLTAKLQALEQEKQTLEKQHTDDFAKIQRLAKMVREYKTQSMTRGAEVEELTAKLANNGQVGGADAQVVERLTAELQRERQVVADREAEIARMNKELQRARSAAMSGGQQQSQSSVSTSELVTELAKSQARIQDLEREINQLRSQPPPAVSSFAPVAPLTAGGSTSATSSGIVFNPSMLGAGLRKNSQPDLSRSIAPAAAENEAARSRSRSVPETQLGQQIDNLNRSRDAFGSSVRQLKDALDDVERATLTQSSRAIGDEALGDDPDVSKLLSENRLLRQQLDSVLNQLAATADIDYLRSQLADMPTKQEIEAMRSTIASQADYTYLRAQLAELPTKAEVDAMRSALAGMVDHEYLIKQLAEAPSSKRSIQCAQCWRRKPIMSTCVPSRLVAHASRGGADAQHDCGDGRP</sequence>
<feature type="region of interest" description="Disordered" evidence="2">
    <location>
        <begin position="1252"/>
        <end position="1296"/>
    </location>
</feature>
<dbReference type="PANTHER" id="PTHR23159">
    <property type="entry name" value="CENTROSOMAL PROTEIN 2"/>
    <property type="match status" value="1"/>
</dbReference>
<reference evidence="3 4" key="1">
    <citation type="submission" date="2016-07" db="EMBL/GenBank/DDBJ databases">
        <title>Pervasive Adenine N6-methylation of Active Genes in Fungi.</title>
        <authorList>
            <consortium name="DOE Joint Genome Institute"/>
            <person name="Mondo S.J."/>
            <person name="Dannebaum R.O."/>
            <person name="Kuo R.C."/>
            <person name="Labutti K."/>
            <person name="Haridas S."/>
            <person name="Kuo A."/>
            <person name="Salamov A."/>
            <person name="Ahrendt S.R."/>
            <person name="Lipzen A."/>
            <person name="Sullivan W."/>
            <person name="Andreopoulos W.B."/>
            <person name="Clum A."/>
            <person name="Lindquist E."/>
            <person name="Daum C."/>
            <person name="Ramamoorthy G.K."/>
            <person name="Gryganskyi A."/>
            <person name="Culley D."/>
            <person name="Magnuson J.K."/>
            <person name="James T.Y."/>
            <person name="O'Malley M.A."/>
            <person name="Stajich J.E."/>
            <person name="Spatafora J.W."/>
            <person name="Visel A."/>
            <person name="Grigoriev I.V."/>
        </authorList>
    </citation>
    <scope>NUCLEOTIDE SEQUENCE [LARGE SCALE GENOMIC DNA]</scope>
    <source>
        <strain evidence="3 4">PL171</strain>
    </source>
</reference>
<name>A0A1Y2I1F4_9FUNG</name>
<feature type="region of interest" description="Disordered" evidence="2">
    <location>
        <begin position="131"/>
        <end position="150"/>
    </location>
</feature>
<feature type="compositionally biased region" description="Polar residues" evidence="2">
    <location>
        <begin position="26"/>
        <end position="40"/>
    </location>
</feature>
<proteinExistence type="predicted"/>
<feature type="compositionally biased region" description="Low complexity" evidence="2">
    <location>
        <begin position="1174"/>
        <end position="1190"/>
    </location>
</feature>
<dbReference type="EMBL" id="MCFL01000002">
    <property type="protein sequence ID" value="ORZ40706.1"/>
    <property type="molecule type" value="Genomic_DNA"/>
</dbReference>
<gene>
    <name evidence="3" type="ORF">BCR44DRAFT_1098877</name>
</gene>
<evidence type="ECO:0000256" key="1">
    <source>
        <dbReference type="SAM" id="Coils"/>
    </source>
</evidence>
<protein>
    <recommendedName>
        <fullName evidence="5">Up-regulated during septation-domain-containing protein</fullName>
    </recommendedName>
</protein>
<dbReference type="Proteomes" id="UP000193411">
    <property type="component" value="Unassembled WGS sequence"/>
</dbReference>
<evidence type="ECO:0008006" key="5">
    <source>
        <dbReference type="Google" id="ProtNLM"/>
    </source>
</evidence>
<feature type="compositionally biased region" description="Polar residues" evidence="2">
    <location>
        <begin position="1280"/>
        <end position="1292"/>
    </location>
</feature>